<dbReference type="STRING" id="44576.SAMN05421881_101145"/>
<dbReference type="AlphaFoldDB" id="A0A1H3FBG1"/>
<evidence type="ECO:0000313" key="1">
    <source>
        <dbReference type="EMBL" id="SDX88393.1"/>
    </source>
</evidence>
<protein>
    <recommendedName>
        <fullName evidence="3">Mu-like prophage FluMu N-terminal domain-containing protein</fullName>
    </recommendedName>
</protein>
<accession>A0A1H3FBG1</accession>
<proteinExistence type="predicted"/>
<reference evidence="1 2" key="1">
    <citation type="submission" date="2016-10" db="EMBL/GenBank/DDBJ databases">
        <authorList>
            <person name="de Groot N.N."/>
        </authorList>
    </citation>
    <scope>NUCLEOTIDE SEQUENCE [LARGE SCALE GENOMIC DNA]</scope>
    <source>
        <strain evidence="1 2">Nm1</strain>
    </source>
</reference>
<gene>
    <name evidence="1" type="ORF">SAMN05421881_101145</name>
</gene>
<dbReference type="RefSeq" id="WP_090412478.1">
    <property type="nucleotide sequence ID" value="NZ_FNOY01000011.1"/>
</dbReference>
<dbReference type="EMBL" id="FNOY01000011">
    <property type="protein sequence ID" value="SDX88393.1"/>
    <property type="molecule type" value="Genomic_DNA"/>
</dbReference>
<organism evidence="1 2">
    <name type="scientific">Nitrosomonas halophila</name>
    <dbReference type="NCBI Taxonomy" id="44576"/>
    <lineage>
        <taxon>Bacteria</taxon>
        <taxon>Pseudomonadati</taxon>
        <taxon>Pseudomonadota</taxon>
        <taxon>Betaproteobacteria</taxon>
        <taxon>Nitrosomonadales</taxon>
        <taxon>Nitrosomonadaceae</taxon>
        <taxon>Nitrosomonas</taxon>
    </lineage>
</organism>
<dbReference type="Gene3D" id="3.40.5.80">
    <property type="match status" value="1"/>
</dbReference>
<keyword evidence="2" id="KW-1185">Reference proteome</keyword>
<evidence type="ECO:0000313" key="2">
    <source>
        <dbReference type="Proteomes" id="UP000198640"/>
    </source>
</evidence>
<dbReference type="OrthoDB" id="7861257at2"/>
<dbReference type="SUPFAM" id="SSF160059">
    <property type="entry name" value="PriA/YqbF domain"/>
    <property type="match status" value="1"/>
</dbReference>
<evidence type="ECO:0008006" key="3">
    <source>
        <dbReference type="Google" id="ProtNLM"/>
    </source>
</evidence>
<dbReference type="Proteomes" id="UP000198640">
    <property type="component" value="Unassembled WGS sequence"/>
</dbReference>
<sequence>MARATDKTTEPAAPQEKGRALRVRTFGGRFRRAGYTFGPRPRMIALADLTAEQIAQLRHEPMLAVDECGADDQ</sequence>
<name>A0A1H3FBG1_9PROT</name>